<keyword evidence="3" id="KW-1185">Reference proteome</keyword>
<evidence type="ECO:0000313" key="2">
    <source>
        <dbReference type="EMBL" id="CAL1356714.1"/>
    </source>
</evidence>
<feature type="compositionally biased region" description="Low complexity" evidence="1">
    <location>
        <begin position="362"/>
        <end position="371"/>
    </location>
</feature>
<dbReference type="GO" id="GO:0006351">
    <property type="term" value="P:DNA-templated transcription"/>
    <property type="evidence" value="ECO:0007669"/>
    <property type="project" value="InterPro"/>
</dbReference>
<name>A0AAV2CL15_9ROSI</name>
<feature type="compositionally biased region" description="Polar residues" evidence="1">
    <location>
        <begin position="372"/>
        <end position="381"/>
    </location>
</feature>
<gene>
    <name evidence="2" type="ORF">LTRI10_LOCUS4394</name>
</gene>
<proteinExistence type="predicted"/>
<sequence length="606" mass="68593">MAEPNKDIPVTEVFWALVEKADKKFSKIRDLPYHERSRYEYFFKVFKVYTQLWKFQQENRQKLVESGLKRWEIGEIASRIAQLYYGQYMRTSDASYLTESYVFYDAILTREYFKEGLLQDLNLANKQLRFLARFLMVCLVLNRRDVVHQLVNQLKVLVDECRRTYQETDFKEWKLVVQEIIRFLKADTTFMNIRPLRYSLVLDPNPDSLPCAKTKRHLRLRDAVLSSYHHNEVKFSELTLDTFRMLQCLEWEPSGAFYKTHNPKLGQNGVPGPSRVNYAQDISDPTLPPNPWKVVLYRPSMTHLLAVLGTLCEELKPDGVLLIYLSASGRIGNTISSTTESRASINSVGSLGKSLQSHGIDSDAASMSSSDCLNNNASPTSRRSKKDCLNFGTHTNGGQNNVYPSDLIPFTRRPLFIIVDSDGSDAFKAINGGEKGEPAAVFLSPSSSILSTSTDTSRRESGSLFTIFLTAPLQGFCLLLGLSGPDIEMETFNRAEKLLSSSLNDWGASLVMSEPLDPVWAQVLGDPFLRRLVLRFLFCRAALTLYGTSFGKKELHPECLPSLPPAFLPTAVQPQTLILQLANVFGASKKFVFSESIMLHEYKSIE</sequence>
<protein>
    <recommendedName>
        <fullName evidence="4">Protein SCAI</fullName>
    </recommendedName>
</protein>
<feature type="region of interest" description="Disordered" evidence="1">
    <location>
        <begin position="359"/>
        <end position="385"/>
    </location>
</feature>
<dbReference type="Pfam" id="PF12070">
    <property type="entry name" value="SCAI"/>
    <property type="match status" value="1"/>
</dbReference>
<evidence type="ECO:0000256" key="1">
    <source>
        <dbReference type="SAM" id="MobiDB-lite"/>
    </source>
</evidence>
<accession>A0AAV2CL15</accession>
<organism evidence="2 3">
    <name type="scientific">Linum trigynum</name>
    <dbReference type="NCBI Taxonomy" id="586398"/>
    <lineage>
        <taxon>Eukaryota</taxon>
        <taxon>Viridiplantae</taxon>
        <taxon>Streptophyta</taxon>
        <taxon>Embryophyta</taxon>
        <taxon>Tracheophyta</taxon>
        <taxon>Spermatophyta</taxon>
        <taxon>Magnoliopsida</taxon>
        <taxon>eudicotyledons</taxon>
        <taxon>Gunneridae</taxon>
        <taxon>Pentapetalae</taxon>
        <taxon>rosids</taxon>
        <taxon>fabids</taxon>
        <taxon>Malpighiales</taxon>
        <taxon>Linaceae</taxon>
        <taxon>Linum</taxon>
    </lineage>
</organism>
<dbReference type="EMBL" id="OZ034813">
    <property type="protein sequence ID" value="CAL1356714.1"/>
    <property type="molecule type" value="Genomic_DNA"/>
</dbReference>
<reference evidence="2 3" key="1">
    <citation type="submission" date="2024-04" db="EMBL/GenBank/DDBJ databases">
        <authorList>
            <person name="Fracassetti M."/>
        </authorList>
    </citation>
    <scope>NUCLEOTIDE SEQUENCE [LARGE SCALE GENOMIC DNA]</scope>
</reference>
<evidence type="ECO:0000313" key="3">
    <source>
        <dbReference type="Proteomes" id="UP001497516"/>
    </source>
</evidence>
<dbReference type="AlphaFoldDB" id="A0AAV2CL15"/>
<dbReference type="InterPro" id="IPR022709">
    <property type="entry name" value="SCAI"/>
</dbReference>
<dbReference type="PANTHER" id="PTHR21243">
    <property type="entry name" value="PROTEIN SCAI"/>
    <property type="match status" value="1"/>
</dbReference>
<dbReference type="GO" id="GO:0003714">
    <property type="term" value="F:transcription corepressor activity"/>
    <property type="evidence" value="ECO:0007669"/>
    <property type="project" value="InterPro"/>
</dbReference>
<dbReference type="Proteomes" id="UP001497516">
    <property type="component" value="Chromosome 1"/>
</dbReference>
<evidence type="ECO:0008006" key="4">
    <source>
        <dbReference type="Google" id="ProtNLM"/>
    </source>
</evidence>